<dbReference type="Pfam" id="PF03450">
    <property type="entry name" value="CO_deh_flav_C"/>
    <property type="match status" value="1"/>
</dbReference>
<gene>
    <name evidence="5" type="ORF">DS909_07350</name>
</gene>
<comment type="caution">
    <text evidence="5">The sequence shown here is derived from an EMBL/GenBank/DDBJ whole genome shotgun (WGS) entry which is preliminary data.</text>
</comment>
<organism evidence="5 6">
    <name type="scientific">Phaeobacter gallaeciensis</name>
    <dbReference type="NCBI Taxonomy" id="60890"/>
    <lineage>
        <taxon>Bacteria</taxon>
        <taxon>Pseudomonadati</taxon>
        <taxon>Pseudomonadota</taxon>
        <taxon>Alphaproteobacteria</taxon>
        <taxon>Rhodobacterales</taxon>
        <taxon>Roseobacteraceae</taxon>
        <taxon>Phaeobacter</taxon>
    </lineage>
</organism>
<dbReference type="Gene3D" id="3.30.43.10">
    <property type="entry name" value="Uridine Diphospho-n-acetylenolpyruvylglucosamine Reductase, domain 2"/>
    <property type="match status" value="1"/>
</dbReference>
<dbReference type="GO" id="GO:0016491">
    <property type="term" value="F:oxidoreductase activity"/>
    <property type="evidence" value="ECO:0007669"/>
    <property type="project" value="UniProtKB-KW"/>
</dbReference>
<evidence type="ECO:0000259" key="4">
    <source>
        <dbReference type="PROSITE" id="PS51387"/>
    </source>
</evidence>
<dbReference type="InterPro" id="IPR036683">
    <property type="entry name" value="CO_DH_flav_C_dom_sf"/>
</dbReference>
<evidence type="ECO:0000256" key="3">
    <source>
        <dbReference type="ARBA" id="ARBA00023002"/>
    </source>
</evidence>
<evidence type="ECO:0000313" key="6">
    <source>
        <dbReference type="Proteomes" id="UP000252706"/>
    </source>
</evidence>
<name>A0A366X3R7_9RHOB</name>
<evidence type="ECO:0000313" key="5">
    <source>
        <dbReference type="EMBL" id="RBW57952.1"/>
    </source>
</evidence>
<dbReference type="GO" id="GO:0071949">
    <property type="term" value="F:FAD binding"/>
    <property type="evidence" value="ECO:0007669"/>
    <property type="project" value="InterPro"/>
</dbReference>
<dbReference type="InterPro" id="IPR002346">
    <property type="entry name" value="Mopterin_DH_FAD-bd"/>
</dbReference>
<dbReference type="PANTHER" id="PTHR42659">
    <property type="entry name" value="XANTHINE DEHYDROGENASE SUBUNIT C-RELATED"/>
    <property type="match status" value="1"/>
</dbReference>
<dbReference type="InterPro" id="IPR016166">
    <property type="entry name" value="FAD-bd_PCMH"/>
</dbReference>
<dbReference type="InterPro" id="IPR036318">
    <property type="entry name" value="FAD-bd_PCMH-like_sf"/>
</dbReference>
<dbReference type="Pfam" id="PF00941">
    <property type="entry name" value="FAD_binding_5"/>
    <property type="match status" value="1"/>
</dbReference>
<accession>A0A366X3R7</accession>
<dbReference type="PROSITE" id="PS51387">
    <property type="entry name" value="FAD_PCMH"/>
    <property type="match status" value="1"/>
</dbReference>
<sequence>MDYHTPASFDDAVALATAATGVTRFLAGGTDVLVQLRADIVTPDTLIDIKKIDGVSDIIQNADGSWTLGVAVSGAEMTEHASLYAAWPGVVEGMDLVGSTQVQGRATLTGNLCNGSPAADSVPGMVAAGATVSITGPDGARTVAVEDIPTGPGRTSIAKGELVTAVNIPARGENAGDAYLRFIPRTEMDIAVVGCAVNLRLDGDTVTEARVSLGAVAPTVLLVQDCADAIIGTSLDDAALEALAAAASAACNPITDKRGTIEFRTEVAGVLAKRAAKIAYARAKGETVKGAHA</sequence>
<dbReference type="OrthoDB" id="9814706at2"/>
<dbReference type="InterPro" id="IPR005107">
    <property type="entry name" value="CO_DH_flav_C"/>
</dbReference>
<keyword evidence="2" id="KW-0274">FAD</keyword>
<protein>
    <submittedName>
        <fullName evidence="5">Xanthine dehydrogenase family protein subunit M</fullName>
    </submittedName>
</protein>
<dbReference type="SMART" id="SM01092">
    <property type="entry name" value="CO_deh_flav_C"/>
    <property type="match status" value="1"/>
</dbReference>
<dbReference type="InterPro" id="IPR016167">
    <property type="entry name" value="FAD-bd_PCMH_sub1"/>
</dbReference>
<evidence type="ECO:0000256" key="2">
    <source>
        <dbReference type="ARBA" id="ARBA00022827"/>
    </source>
</evidence>
<dbReference type="RefSeq" id="WP_113822810.1">
    <property type="nucleotide sequence ID" value="NZ_QOCE01000017.1"/>
</dbReference>
<keyword evidence="3" id="KW-0560">Oxidoreductase</keyword>
<dbReference type="Gene3D" id="3.30.465.10">
    <property type="match status" value="1"/>
</dbReference>
<dbReference type="AlphaFoldDB" id="A0A366X3R7"/>
<dbReference type="SUPFAM" id="SSF55447">
    <property type="entry name" value="CO dehydrogenase flavoprotein C-terminal domain-like"/>
    <property type="match status" value="1"/>
</dbReference>
<dbReference type="InterPro" id="IPR051312">
    <property type="entry name" value="Diverse_Substr_Oxidored"/>
</dbReference>
<dbReference type="EMBL" id="QOCE01000017">
    <property type="protein sequence ID" value="RBW57952.1"/>
    <property type="molecule type" value="Genomic_DNA"/>
</dbReference>
<keyword evidence="1" id="KW-0285">Flavoprotein</keyword>
<reference evidence="5 6" key="1">
    <citation type="submission" date="2018-07" db="EMBL/GenBank/DDBJ databases">
        <title>Modular assembly of carbohydrate-degrading microbial communities in the ocean.</title>
        <authorList>
            <person name="Enke T.N."/>
            <person name="Datta M.S."/>
            <person name="Schwartzman J.A."/>
            <person name="Cermak N."/>
            <person name="Schmitz D.A."/>
            <person name="Barrere J."/>
            <person name="Cordero O.X."/>
        </authorList>
    </citation>
    <scope>NUCLEOTIDE SEQUENCE [LARGE SCALE GENOMIC DNA]</scope>
    <source>
        <strain evidence="5 6">C3M10</strain>
    </source>
</reference>
<dbReference type="Proteomes" id="UP000252706">
    <property type="component" value="Unassembled WGS sequence"/>
</dbReference>
<proteinExistence type="predicted"/>
<feature type="domain" description="FAD-binding PCMH-type" evidence="4">
    <location>
        <begin position="1"/>
        <end position="173"/>
    </location>
</feature>
<dbReference type="InterPro" id="IPR016169">
    <property type="entry name" value="FAD-bd_PCMH_sub2"/>
</dbReference>
<evidence type="ECO:0000256" key="1">
    <source>
        <dbReference type="ARBA" id="ARBA00022630"/>
    </source>
</evidence>
<dbReference type="PANTHER" id="PTHR42659:SF2">
    <property type="entry name" value="XANTHINE DEHYDROGENASE SUBUNIT C-RELATED"/>
    <property type="match status" value="1"/>
</dbReference>
<dbReference type="SUPFAM" id="SSF56176">
    <property type="entry name" value="FAD-binding/transporter-associated domain-like"/>
    <property type="match status" value="1"/>
</dbReference>
<dbReference type="Gene3D" id="3.30.390.50">
    <property type="entry name" value="CO dehydrogenase flavoprotein, C-terminal domain"/>
    <property type="match status" value="1"/>
</dbReference>